<dbReference type="PANTHER" id="PTHR43537:SF50">
    <property type="entry name" value="TRANSCRIPTIONAL REGULATORY PROTEIN"/>
    <property type="match status" value="1"/>
</dbReference>
<dbReference type="InterPro" id="IPR000524">
    <property type="entry name" value="Tscrpt_reg_HTH_GntR"/>
</dbReference>
<dbReference type="Pfam" id="PF07729">
    <property type="entry name" value="FCD"/>
    <property type="match status" value="1"/>
</dbReference>
<feature type="domain" description="HTH gntR-type" evidence="4">
    <location>
        <begin position="4"/>
        <end position="71"/>
    </location>
</feature>
<accession>A0ABS5HWL9</accession>
<gene>
    <name evidence="5" type="ORF">IT775_19665</name>
</gene>
<evidence type="ECO:0000256" key="2">
    <source>
        <dbReference type="ARBA" id="ARBA00023125"/>
    </source>
</evidence>
<proteinExistence type="predicted"/>
<dbReference type="Pfam" id="PF00392">
    <property type="entry name" value="GntR"/>
    <property type="match status" value="1"/>
</dbReference>
<dbReference type="InterPro" id="IPR036388">
    <property type="entry name" value="WH-like_DNA-bd_sf"/>
</dbReference>
<dbReference type="CDD" id="cd07377">
    <property type="entry name" value="WHTH_GntR"/>
    <property type="match status" value="1"/>
</dbReference>
<dbReference type="Gene3D" id="1.10.10.10">
    <property type="entry name" value="Winged helix-like DNA-binding domain superfamily/Winged helix DNA-binding domain"/>
    <property type="match status" value="1"/>
</dbReference>
<comment type="caution">
    <text evidence="5">The sequence shown here is derived from an EMBL/GenBank/DDBJ whole genome shotgun (WGS) entry which is preliminary data.</text>
</comment>
<dbReference type="InterPro" id="IPR008920">
    <property type="entry name" value="TF_FadR/GntR_C"/>
</dbReference>
<dbReference type="InterPro" id="IPR036390">
    <property type="entry name" value="WH_DNA-bd_sf"/>
</dbReference>
<dbReference type="SMART" id="SM00345">
    <property type="entry name" value="HTH_GNTR"/>
    <property type="match status" value="1"/>
</dbReference>
<evidence type="ECO:0000313" key="5">
    <source>
        <dbReference type="EMBL" id="MBR9653341.1"/>
    </source>
</evidence>
<dbReference type="SUPFAM" id="SSF48008">
    <property type="entry name" value="GntR ligand-binding domain-like"/>
    <property type="match status" value="1"/>
</dbReference>
<dbReference type="Proteomes" id="UP001195941">
    <property type="component" value="Unassembled WGS sequence"/>
</dbReference>
<dbReference type="EMBL" id="JADMKU010000027">
    <property type="protein sequence ID" value="MBR9653341.1"/>
    <property type="molecule type" value="Genomic_DNA"/>
</dbReference>
<keyword evidence="1" id="KW-0805">Transcription regulation</keyword>
<sequence length="216" mass="24332">MTAPTLADQIANRLRHAILLGELAPGSSVGERDYAQKMGVSRTPMREAIRILAKEGLLVLRPSFSPVVADPSLKQVEDELTIIRALEVLSGELACAHATEAQIGAIRALHERMVVLAETEEMLQFFETDMAFHRAIARASDNARLDELHGQLLARLWRVRFLSARQAWDRDRVLKQHTLIVAGLEARDADLVRLETDSHIQHIKRNIQGHFRRESL</sequence>
<dbReference type="PROSITE" id="PS50949">
    <property type="entry name" value="HTH_GNTR"/>
    <property type="match status" value="1"/>
</dbReference>
<dbReference type="Gene3D" id="1.20.120.530">
    <property type="entry name" value="GntR ligand-binding domain-like"/>
    <property type="match status" value="1"/>
</dbReference>
<keyword evidence="3" id="KW-0804">Transcription</keyword>
<dbReference type="PRINTS" id="PR00035">
    <property type="entry name" value="HTHGNTR"/>
</dbReference>
<dbReference type="InterPro" id="IPR011711">
    <property type="entry name" value="GntR_C"/>
</dbReference>
<evidence type="ECO:0000256" key="1">
    <source>
        <dbReference type="ARBA" id="ARBA00023015"/>
    </source>
</evidence>
<evidence type="ECO:0000259" key="4">
    <source>
        <dbReference type="PROSITE" id="PS50949"/>
    </source>
</evidence>
<evidence type="ECO:0000256" key="3">
    <source>
        <dbReference type="ARBA" id="ARBA00023163"/>
    </source>
</evidence>
<dbReference type="RefSeq" id="WP_212702962.1">
    <property type="nucleotide sequence ID" value="NZ_JADMKU010000027.1"/>
</dbReference>
<organism evidence="5 6">
    <name type="scientific">Thalassovita aquimarina</name>
    <dbReference type="NCBI Taxonomy" id="2785917"/>
    <lineage>
        <taxon>Bacteria</taxon>
        <taxon>Pseudomonadati</taxon>
        <taxon>Pseudomonadota</taxon>
        <taxon>Alphaproteobacteria</taxon>
        <taxon>Rhodobacterales</taxon>
        <taxon>Roseobacteraceae</taxon>
        <taxon>Thalassovita</taxon>
    </lineage>
</organism>
<reference evidence="5 6" key="1">
    <citation type="journal article" date="2021" name="Arch. Microbiol.">
        <title>Thalassobius aquimarinus sp. nov., isolated from the Sea of Japan seashore.</title>
        <authorList>
            <person name="Kurilenko V.V."/>
            <person name="Romanenko L.A."/>
            <person name="Chernysheva N.Y."/>
            <person name="Velansky P.V."/>
            <person name="Tekutyeva L.A."/>
            <person name="Isaeva M.P."/>
            <person name="Mikhailov V.V."/>
        </authorList>
    </citation>
    <scope>NUCLEOTIDE SEQUENCE [LARGE SCALE GENOMIC DNA]</scope>
    <source>
        <strain evidence="5 6">KMM 8518</strain>
    </source>
</reference>
<evidence type="ECO:0000313" key="6">
    <source>
        <dbReference type="Proteomes" id="UP001195941"/>
    </source>
</evidence>
<keyword evidence="2" id="KW-0238">DNA-binding</keyword>
<dbReference type="SUPFAM" id="SSF46785">
    <property type="entry name" value="Winged helix' DNA-binding domain"/>
    <property type="match status" value="1"/>
</dbReference>
<dbReference type="PANTHER" id="PTHR43537">
    <property type="entry name" value="TRANSCRIPTIONAL REGULATOR, GNTR FAMILY"/>
    <property type="match status" value="1"/>
</dbReference>
<protein>
    <submittedName>
        <fullName evidence="5">GntR family transcriptional regulator</fullName>
    </submittedName>
</protein>
<name>A0ABS5HWL9_9RHOB</name>
<keyword evidence="6" id="KW-1185">Reference proteome</keyword>
<dbReference type="SMART" id="SM00895">
    <property type="entry name" value="FCD"/>
    <property type="match status" value="1"/>
</dbReference>